<protein>
    <recommendedName>
        <fullName evidence="6">FYVE-type domain-containing protein</fullName>
    </recommendedName>
</protein>
<organism evidence="7 8">
    <name type="scientific">Protopolystoma xenopodis</name>
    <dbReference type="NCBI Taxonomy" id="117903"/>
    <lineage>
        <taxon>Eukaryota</taxon>
        <taxon>Metazoa</taxon>
        <taxon>Spiralia</taxon>
        <taxon>Lophotrochozoa</taxon>
        <taxon>Platyhelminthes</taxon>
        <taxon>Monogenea</taxon>
        <taxon>Polyopisthocotylea</taxon>
        <taxon>Polystomatidea</taxon>
        <taxon>Polystomatidae</taxon>
        <taxon>Protopolystoma</taxon>
    </lineage>
</organism>
<feature type="region of interest" description="Disordered" evidence="5">
    <location>
        <begin position="215"/>
        <end position="247"/>
    </location>
</feature>
<dbReference type="Pfam" id="PF01363">
    <property type="entry name" value="FYVE"/>
    <property type="match status" value="1"/>
</dbReference>
<dbReference type="GO" id="GO:0005545">
    <property type="term" value="F:1-phosphatidylinositol binding"/>
    <property type="evidence" value="ECO:0007669"/>
    <property type="project" value="TreeGrafter"/>
</dbReference>
<dbReference type="GO" id="GO:0032266">
    <property type="term" value="F:phosphatidylinositol-3-phosphate binding"/>
    <property type="evidence" value="ECO:0007669"/>
    <property type="project" value="TreeGrafter"/>
</dbReference>
<dbReference type="GO" id="GO:0008270">
    <property type="term" value="F:zinc ion binding"/>
    <property type="evidence" value="ECO:0007669"/>
    <property type="project" value="UniProtKB-KW"/>
</dbReference>
<dbReference type="GO" id="GO:0043325">
    <property type="term" value="F:phosphatidylinositol-3,4-bisphosphate binding"/>
    <property type="evidence" value="ECO:0007669"/>
    <property type="project" value="TreeGrafter"/>
</dbReference>
<dbReference type="InterPro" id="IPR017455">
    <property type="entry name" value="Znf_FYVE-rel"/>
</dbReference>
<keyword evidence="3" id="KW-0862">Zinc</keyword>
<feature type="non-terminal residue" evidence="7">
    <location>
        <position position="1"/>
    </location>
</feature>
<evidence type="ECO:0000313" key="8">
    <source>
        <dbReference type="Proteomes" id="UP000784294"/>
    </source>
</evidence>
<dbReference type="InterPro" id="IPR042427">
    <property type="entry name" value="ZFYV1"/>
</dbReference>
<dbReference type="InterPro" id="IPR000306">
    <property type="entry name" value="Znf_FYVE"/>
</dbReference>
<evidence type="ECO:0000256" key="4">
    <source>
        <dbReference type="PROSITE-ProRule" id="PRU00091"/>
    </source>
</evidence>
<dbReference type="GO" id="GO:0140042">
    <property type="term" value="P:lipid droplet formation"/>
    <property type="evidence" value="ECO:0007669"/>
    <property type="project" value="TreeGrafter"/>
</dbReference>
<dbReference type="OrthoDB" id="68108at2759"/>
<dbReference type="SUPFAM" id="SSF57903">
    <property type="entry name" value="FYVE/PHD zinc finger"/>
    <property type="match status" value="1"/>
</dbReference>
<evidence type="ECO:0000256" key="2">
    <source>
        <dbReference type="ARBA" id="ARBA00022771"/>
    </source>
</evidence>
<gene>
    <name evidence="7" type="ORF">PXEA_LOCUS34496</name>
</gene>
<dbReference type="GO" id="GO:0005547">
    <property type="term" value="F:phosphatidylinositol-3,4,5-trisphosphate binding"/>
    <property type="evidence" value="ECO:0007669"/>
    <property type="project" value="TreeGrafter"/>
</dbReference>
<dbReference type="InterPro" id="IPR013083">
    <property type="entry name" value="Znf_RING/FYVE/PHD"/>
</dbReference>
<keyword evidence="1" id="KW-0479">Metal-binding</keyword>
<feature type="region of interest" description="Disordered" evidence="5">
    <location>
        <begin position="124"/>
        <end position="150"/>
    </location>
</feature>
<dbReference type="PANTHER" id="PTHR46624">
    <property type="entry name" value="AGAP002036-PA"/>
    <property type="match status" value="1"/>
</dbReference>
<evidence type="ECO:0000256" key="1">
    <source>
        <dbReference type="ARBA" id="ARBA00022723"/>
    </source>
</evidence>
<dbReference type="InterPro" id="IPR011011">
    <property type="entry name" value="Znf_FYVE_PHD"/>
</dbReference>
<evidence type="ECO:0000256" key="5">
    <source>
        <dbReference type="SAM" id="MobiDB-lite"/>
    </source>
</evidence>
<dbReference type="Gene3D" id="3.30.40.10">
    <property type="entry name" value="Zinc/RING finger domain, C3HC4 (zinc finger)"/>
    <property type="match status" value="1"/>
</dbReference>
<dbReference type="AlphaFoldDB" id="A0A448XNI5"/>
<accession>A0A448XNI5</accession>
<dbReference type="PROSITE" id="PS50178">
    <property type="entry name" value="ZF_FYVE"/>
    <property type="match status" value="1"/>
</dbReference>
<feature type="domain" description="FYVE-type" evidence="6">
    <location>
        <begin position="14"/>
        <end position="74"/>
    </location>
</feature>
<dbReference type="SMART" id="SM00064">
    <property type="entry name" value="FYVE"/>
    <property type="match status" value="1"/>
</dbReference>
<dbReference type="PANTHER" id="PTHR46624:SF4">
    <property type="entry name" value="FYVE-TYPE DOMAIN-CONTAINING PROTEIN"/>
    <property type="match status" value="1"/>
</dbReference>
<dbReference type="EMBL" id="CAAALY010267669">
    <property type="protein sequence ID" value="VEL41056.1"/>
    <property type="molecule type" value="Genomic_DNA"/>
</dbReference>
<keyword evidence="8" id="KW-1185">Reference proteome</keyword>
<dbReference type="Proteomes" id="UP000784294">
    <property type="component" value="Unassembled WGS sequence"/>
</dbReference>
<evidence type="ECO:0000259" key="6">
    <source>
        <dbReference type="PROSITE" id="PS50178"/>
    </source>
</evidence>
<evidence type="ECO:0000313" key="7">
    <source>
        <dbReference type="EMBL" id="VEL41056.1"/>
    </source>
</evidence>
<keyword evidence="2 4" id="KW-0863">Zinc-finger</keyword>
<comment type="caution">
    <text evidence="7">The sequence shown here is derived from an EMBL/GenBank/DDBJ whole genome shotgun (WGS) entry which is preliminary data.</text>
</comment>
<sequence>CVKAYVRPDYWEPNETCIACRVCCQAFSLRRPIHHCRACGAGVCDNCSLHRQPVPNRGLDIPSRVCNHCIDAGLLTPAITLNLSNLTSPESPSSRFNMPVIQNSRILHRLEEPPPKVSSRVATFNPSKPQTSHAWTPRPSVSKPATSTSLVDEDSFSSSDFNLSNHSTFRSVPLAVPCIRPVILQNSDLSPFPYGPQPAPTELISGVESTNVYGLNSSGDENAGGSNGGKRGITKSRRGITGGGRGY</sequence>
<proteinExistence type="predicted"/>
<feature type="compositionally biased region" description="Polar residues" evidence="5">
    <location>
        <begin position="124"/>
        <end position="134"/>
    </location>
</feature>
<dbReference type="GO" id="GO:0005811">
    <property type="term" value="C:lipid droplet"/>
    <property type="evidence" value="ECO:0007669"/>
    <property type="project" value="TreeGrafter"/>
</dbReference>
<evidence type="ECO:0000256" key="3">
    <source>
        <dbReference type="ARBA" id="ARBA00022833"/>
    </source>
</evidence>
<name>A0A448XNI5_9PLAT</name>
<reference evidence="7" key="1">
    <citation type="submission" date="2018-11" db="EMBL/GenBank/DDBJ databases">
        <authorList>
            <consortium name="Pathogen Informatics"/>
        </authorList>
    </citation>
    <scope>NUCLEOTIDE SEQUENCE</scope>
</reference>